<dbReference type="Proteomes" id="UP000601789">
    <property type="component" value="Unassembled WGS sequence"/>
</dbReference>
<dbReference type="SUPFAM" id="SSF51735">
    <property type="entry name" value="NAD(P)-binding Rossmann-fold domains"/>
    <property type="match status" value="1"/>
</dbReference>
<keyword evidence="5" id="KW-0560">Oxidoreductase</keyword>
<evidence type="ECO:0000256" key="1">
    <source>
        <dbReference type="ARBA" id="ARBA00005005"/>
    </source>
</evidence>
<keyword evidence="3" id="KW-0276">Fatty acid metabolism</keyword>
<dbReference type="PANTHER" id="PTHR43612">
    <property type="entry name" value="TRIFUNCTIONAL ENZYME SUBUNIT ALPHA"/>
    <property type="match status" value="1"/>
</dbReference>
<dbReference type="InterPro" id="IPR029045">
    <property type="entry name" value="ClpP/crotonase-like_dom_sf"/>
</dbReference>
<evidence type="ECO:0000256" key="5">
    <source>
        <dbReference type="ARBA" id="ARBA00023002"/>
    </source>
</evidence>
<protein>
    <submittedName>
        <fullName evidence="13">Enoyl-CoA hydratase/isomerase family protein</fullName>
    </submittedName>
</protein>
<dbReference type="PANTHER" id="PTHR43612:SF3">
    <property type="entry name" value="TRIFUNCTIONAL ENZYME SUBUNIT ALPHA, MITOCHONDRIAL"/>
    <property type="match status" value="1"/>
</dbReference>
<accession>A0ABS0SCU5</accession>
<evidence type="ECO:0000256" key="2">
    <source>
        <dbReference type="ARBA" id="ARBA00007005"/>
    </source>
</evidence>
<feature type="domain" description="3-hydroxyacyl-CoA dehydrogenase NAD binding" evidence="12">
    <location>
        <begin position="329"/>
        <end position="508"/>
    </location>
</feature>
<keyword evidence="8" id="KW-0456">Lyase</keyword>
<dbReference type="InterPro" id="IPR001753">
    <property type="entry name" value="Enoyl-CoA_hydra/iso"/>
</dbReference>
<comment type="catalytic activity">
    <reaction evidence="10">
        <text>a (3S)-3-hydroxyacyl-CoA + NAD(+) = a 3-oxoacyl-CoA + NADH + H(+)</text>
        <dbReference type="Rhea" id="RHEA:22432"/>
        <dbReference type="ChEBI" id="CHEBI:15378"/>
        <dbReference type="ChEBI" id="CHEBI:57318"/>
        <dbReference type="ChEBI" id="CHEBI:57540"/>
        <dbReference type="ChEBI" id="CHEBI:57945"/>
        <dbReference type="ChEBI" id="CHEBI:90726"/>
        <dbReference type="EC" id="1.1.1.35"/>
    </reaction>
</comment>
<dbReference type="EMBL" id="JADGMQ010000006">
    <property type="protein sequence ID" value="MBI1621061.1"/>
    <property type="molecule type" value="Genomic_DNA"/>
</dbReference>
<organism evidence="13 14">
    <name type="scientific">Aquamicrobium zhengzhouense</name>
    <dbReference type="NCBI Taxonomy" id="2781738"/>
    <lineage>
        <taxon>Bacteria</taxon>
        <taxon>Pseudomonadati</taxon>
        <taxon>Pseudomonadota</taxon>
        <taxon>Alphaproteobacteria</taxon>
        <taxon>Hyphomicrobiales</taxon>
        <taxon>Phyllobacteriaceae</taxon>
        <taxon>Aquamicrobium</taxon>
    </lineage>
</organism>
<dbReference type="InterPro" id="IPR006108">
    <property type="entry name" value="3HC_DH_C"/>
</dbReference>
<keyword evidence="6" id="KW-0520">NAD</keyword>
<dbReference type="SUPFAM" id="SSF52096">
    <property type="entry name" value="ClpP/crotonase"/>
    <property type="match status" value="1"/>
</dbReference>
<dbReference type="CDD" id="cd06558">
    <property type="entry name" value="crotonase-like"/>
    <property type="match status" value="1"/>
</dbReference>
<evidence type="ECO:0000256" key="7">
    <source>
        <dbReference type="ARBA" id="ARBA00023098"/>
    </source>
</evidence>
<evidence type="ECO:0000256" key="3">
    <source>
        <dbReference type="ARBA" id="ARBA00022832"/>
    </source>
</evidence>
<evidence type="ECO:0000313" key="14">
    <source>
        <dbReference type="Proteomes" id="UP000601789"/>
    </source>
</evidence>
<dbReference type="Gene3D" id="1.10.1040.50">
    <property type="match status" value="1"/>
</dbReference>
<comment type="caution">
    <text evidence="13">The sequence shown here is derived from an EMBL/GenBank/DDBJ whole genome shotgun (WGS) entry which is preliminary data.</text>
</comment>
<evidence type="ECO:0000256" key="10">
    <source>
        <dbReference type="ARBA" id="ARBA00049556"/>
    </source>
</evidence>
<keyword evidence="14" id="KW-1185">Reference proteome</keyword>
<dbReference type="RefSeq" id="WP_198476476.1">
    <property type="nucleotide sequence ID" value="NZ_JADGMQ010000006.1"/>
</dbReference>
<comment type="pathway">
    <text evidence="1">Lipid metabolism; fatty acid beta-oxidation.</text>
</comment>
<name>A0ABS0SCU5_9HYPH</name>
<dbReference type="InterPro" id="IPR006176">
    <property type="entry name" value="3-OHacyl-CoA_DH_NAD-bd"/>
</dbReference>
<evidence type="ECO:0000313" key="13">
    <source>
        <dbReference type="EMBL" id="MBI1621061.1"/>
    </source>
</evidence>
<dbReference type="Pfam" id="PF00378">
    <property type="entry name" value="ECH_1"/>
    <property type="match status" value="1"/>
</dbReference>
<keyword evidence="4" id="KW-0442">Lipid degradation</keyword>
<evidence type="ECO:0000256" key="4">
    <source>
        <dbReference type="ARBA" id="ARBA00022963"/>
    </source>
</evidence>
<evidence type="ECO:0000256" key="9">
    <source>
        <dbReference type="ARBA" id="ARBA00023268"/>
    </source>
</evidence>
<keyword evidence="9" id="KW-0511">Multifunctional enzyme</keyword>
<comment type="similarity">
    <text evidence="2">In the central section; belongs to the 3-hydroxyacyl-CoA dehydrogenase family.</text>
</comment>
<dbReference type="Gene3D" id="3.40.50.720">
    <property type="entry name" value="NAD(P)-binding Rossmann-like Domain"/>
    <property type="match status" value="1"/>
</dbReference>
<gene>
    <name evidence="13" type="ORF">IOD40_10350</name>
</gene>
<feature type="domain" description="3-hydroxyacyl-CoA dehydrogenase C-terminal" evidence="11">
    <location>
        <begin position="510"/>
        <end position="607"/>
    </location>
</feature>
<dbReference type="InterPro" id="IPR036291">
    <property type="entry name" value="NAD(P)-bd_dom_sf"/>
</dbReference>
<dbReference type="Gene3D" id="3.90.226.10">
    <property type="entry name" value="2-enoyl-CoA Hydratase, Chain A, domain 1"/>
    <property type="match status" value="1"/>
</dbReference>
<evidence type="ECO:0000256" key="8">
    <source>
        <dbReference type="ARBA" id="ARBA00023239"/>
    </source>
</evidence>
<dbReference type="InterPro" id="IPR008927">
    <property type="entry name" value="6-PGluconate_DH-like_C_sf"/>
</dbReference>
<evidence type="ECO:0000259" key="11">
    <source>
        <dbReference type="Pfam" id="PF00725"/>
    </source>
</evidence>
<evidence type="ECO:0000259" key="12">
    <source>
        <dbReference type="Pfam" id="PF02737"/>
    </source>
</evidence>
<proteinExistence type="inferred from homology"/>
<dbReference type="SUPFAM" id="SSF48179">
    <property type="entry name" value="6-phosphogluconate dehydrogenase C-terminal domain-like"/>
    <property type="match status" value="2"/>
</dbReference>
<dbReference type="Pfam" id="PF02737">
    <property type="entry name" value="3HCDH_N"/>
    <property type="match status" value="1"/>
</dbReference>
<evidence type="ECO:0000256" key="6">
    <source>
        <dbReference type="ARBA" id="ARBA00023027"/>
    </source>
</evidence>
<reference evidence="13 14" key="1">
    <citation type="submission" date="2020-10" db="EMBL/GenBank/DDBJ databases">
        <title>Aquamicrobium zhengzhouensis sp. nov., a exopolysaccharide producing bacterium isolated from farmland soil.</title>
        <authorList>
            <person name="Wang X."/>
        </authorList>
    </citation>
    <scope>NUCLEOTIDE SEQUENCE [LARGE SCALE GENOMIC DNA]</scope>
    <source>
        <strain evidence="14">cd-1</strain>
    </source>
</reference>
<dbReference type="InterPro" id="IPR050136">
    <property type="entry name" value="FA_oxidation_alpha_subunit"/>
</dbReference>
<dbReference type="Pfam" id="PF00725">
    <property type="entry name" value="3HCDH"/>
    <property type="match status" value="1"/>
</dbReference>
<sequence>MANYTNFTVETDSDGIALVTWNMPDKSMNVFTEEVMNELEQIVDQTTADEAVKGVVFTSGKETFSGGADLTMLQKMLGLYEAKRGGNEEEAMRFLFDNAGRMTWLFRKLETSGKPWVSAINGTCMGGAFELSLACHGRVAADSDKVKMALPEVKVGIFPGAGGTQRVMRLTDPQSGLQMLTSGQNLTPKKAKSMGLIQEIAAPDQLIDAAKAMIKNGLKPVQPWDEKGFKLPGGPVYSAAGANLWPPAIAILRRETFGNYPGAAAILRAAYEGLLVPFDTGLRIEQRYFAQILRSTEARMMIRSLFVSLQELNKGARRPSSVPESKFTKIGVLGAGFMGAGIAFVTAKAGIPVVLLDRDIAAAEKGKAHSAGLMDGAIKKGRATAEQKEKLLSLITPTVDYKDLEGCDLVIEAVFEDSEVKKGATQQTEAVIAADAIFASNTSTIPISALAQNSSRPANFIGIHFFSPVDKMMLVEIILGEKTEDKAIATAIDYVRAIKKTPIVVNDTRGFYVNRCVLRYMAEAFQMVIEGVPPAMIENAARMAGMPVGPLALTDETAIDLAQKIMKQTIRDLGEKAVDPEQFKLINTMVDTHGRLGRKNGKGFYDYPEKPAKKHLWPELKTLYPQQDADSLDVEEVKQRFLVTIALEAARVMEEGIVTDPREADVGSILAFGFAPYTGGVLSYIDGMGMKKFLKLAADLEAKYGPQFKAPKLLADMAEKGETFYDRFNPYPTADKAA</sequence>
<keyword evidence="7" id="KW-0443">Lipid metabolism</keyword>